<evidence type="ECO:0000313" key="3">
    <source>
        <dbReference type="EMBL" id="BDW93328.1"/>
    </source>
</evidence>
<dbReference type="InterPro" id="IPR054191">
    <property type="entry name" value="DUF6896"/>
</dbReference>
<evidence type="ECO:0000313" key="4">
    <source>
        <dbReference type="Proteomes" id="UP001330184"/>
    </source>
</evidence>
<feature type="transmembrane region" description="Helical" evidence="1">
    <location>
        <begin position="6"/>
        <end position="22"/>
    </location>
</feature>
<proteinExistence type="predicted"/>
<evidence type="ECO:0000256" key="1">
    <source>
        <dbReference type="SAM" id="Phobius"/>
    </source>
</evidence>
<gene>
    <name evidence="3" type="ORF">MACH07_21600</name>
</gene>
<feature type="transmembrane region" description="Helical" evidence="1">
    <location>
        <begin position="34"/>
        <end position="55"/>
    </location>
</feature>
<organism evidence="3 4">
    <name type="scientific">Flagellimonas marinaquae</name>
    <dbReference type="NCBI Taxonomy" id="254955"/>
    <lineage>
        <taxon>Bacteria</taxon>
        <taxon>Pseudomonadati</taxon>
        <taxon>Bacteroidota</taxon>
        <taxon>Flavobacteriia</taxon>
        <taxon>Flavobacteriales</taxon>
        <taxon>Flavobacteriaceae</taxon>
        <taxon>Flagellimonas</taxon>
    </lineage>
</organism>
<protein>
    <recommendedName>
        <fullName evidence="2">DUF6896 domain-containing protein</fullName>
    </recommendedName>
</protein>
<keyword evidence="4" id="KW-1185">Reference proteome</keyword>
<accession>A0AA48HJC5</accession>
<feature type="domain" description="DUF6896" evidence="2">
    <location>
        <begin position="110"/>
        <end position="238"/>
    </location>
</feature>
<dbReference type="RefSeq" id="WP_338193727.1">
    <property type="nucleotide sequence ID" value="NZ_AP027268.1"/>
</dbReference>
<dbReference type="AlphaFoldDB" id="A0AA48HJC5"/>
<reference evidence="3 4" key="1">
    <citation type="submission" date="2023-01" db="EMBL/GenBank/DDBJ databases">
        <title>Complete genome sequence of Muricauda aquimarina strain IFOP_LL357.</title>
        <authorList>
            <person name="Gajardo G."/>
            <person name="Ueki S."/>
            <person name="Maruyama F."/>
        </authorList>
    </citation>
    <scope>NUCLEOTIDE SEQUENCE [LARGE SCALE GENOMIC DNA]</scope>
    <source>
        <strain evidence="3 4">IFOP_LL357</strain>
    </source>
</reference>
<feature type="transmembrane region" description="Helical" evidence="1">
    <location>
        <begin position="75"/>
        <end position="94"/>
    </location>
</feature>
<evidence type="ECO:0000259" key="2">
    <source>
        <dbReference type="Pfam" id="PF21837"/>
    </source>
</evidence>
<keyword evidence="1" id="KW-0472">Membrane</keyword>
<dbReference type="EMBL" id="AP027268">
    <property type="protein sequence ID" value="BDW93328.1"/>
    <property type="molecule type" value="Genomic_DNA"/>
</dbReference>
<sequence>MIFGYFDYLILAIIIFLNIKFWRKKFEIGIGCILGGLIFGVVLPIISIVIELAIVESSGGWMDSFEVAYVYIKFPIYWTIGLTQAVLTGIKLNWLKMQSKQNPIDPSLVKEAISDYRNEGKRLMFELGTKYGLDIKNSDDFDMLITRGNKDIPRKGEISKRWNYCFHGSECGFFNRKSQQIIEVVLSNPPEFGHIDSWFLMSFMESTQKYKDAVQGIDWQDLKSIVESLSQKGEIVNVKRY</sequence>
<keyword evidence="1" id="KW-1133">Transmembrane helix</keyword>
<name>A0AA48HJC5_9FLAO</name>
<dbReference type="Proteomes" id="UP001330184">
    <property type="component" value="Chromosome"/>
</dbReference>
<keyword evidence="1" id="KW-0812">Transmembrane</keyword>
<dbReference type="Pfam" id="PF21837">
    <property type="entry name" value="DUF6896"/>
    <property type="match status" value="1"/>
</dbReference>